<dbReference type="GO" id="GO:0051920">
    <property type="term" value="F:peroxiredoxin activity"/>
    <property type="evidence" value="ECO:0007669"/>
    <property type="project" value="InterPro"/>
</dbReference>
<dbReference type="PANTHER" id="PTHR33930">
    <property type="entry name" value="ALKYL HYDROPEROXIDE REDUCTASE AHPD"/>
    <property type="match status" value="1"/>
</dbReference>
<dbReference type="AlphaFoldDB" id="A0A2R8ANR1"/>
<dbReference type="InterPro" id="IPR003779">
    <property type="entry name" value="CMD-like"/>
</dbReference>
<evidence type="ECO:0000259" key="1">
    <source>
        <dbReference type="Pfam" id="PF02627"/>
    </source>
</evidence>
<dbReference type="InterPro" id="IPR004675">
    <property type="entry name" value="AhpD_core"/>
</dbReference>
<name>A0A2R8ANR1_9RHOB</name>
<dbReference type="Proteomes" id="UP000244904">
    <property type="component" value="Unassembled WGS sequence"/>
</dbReference>
<reference evidence="3" key="1">
    <citation type="submission" date="2018-03" db="EMBL/GenBank/DDBJ databases">
        <authorList>
            <person name="Rodrigo-Torres L."/>
            <person name="Arahal R. D."/>
            <person name="Lucena T."/>
        </authorList>
    </citation>
    <scope>NUCLEOTIDE SEQUENCE [LARGE SCALE GENOMIC DNA]</scope>
    <source>
        <strain evidence="3">CECT 8871</strain>
    </source>
</reference>
<dbReference type="Pfam" id="PF02627">
    <property type="entry name" value="CMD"/>
    <property type="match status" value="1"/>
</dbReference>
<dbReference type="SUPFAM" id="SSF69118">
    <property type="entry name" value="AhpD-like"/>
    <property type="match status" value="1"/>
</dbReference>
<dbReference type="NCBIfam" id="TIGR00778">
    <property type="entry name" value="ahpD_dom"/>
    <property type="match status" value="1"/>
</dbReference>
<evidence type="ECO:0000313" key="3">
    <source>
        <dbReference type="Proteomes" id="UP000244904"/>
    </source>
</evidence>
<dbReference type="Gene3D" id="1.20.1290.10">
    <property type="entry name" value="AhpD-like"/>
    <property type="match status" value="1"/>
</dbReference>
<dbReference type="InterPro" id="IPR029032">
    <property type="entry name" value="AhpD-like"/>
</dbReference>
<proteinExistence type="predicted"/>
<feature type="domain" description="Carboxymuconolactone decarboxylase-like" evidence="1">
    <location>
        <begin position="22"/>
        <end position="104"/>
    </location>
</feature>
<keyword evidence="3" id="KW-1185">Reference proteome</keyword>
<accession>A0A2R8ANR1</accession>
<dbReference type="EMBL" id="OMOJ01000001">
    <property type="protein sequence ID" value="SPF77708.1"/>
    <property type="molecule type" value="Genomic_DNA"/>
</dbReference>
<organism evidence="2 3">
    <name type="scientific">Pseudoprimorskyibacter insulae</name>
    <dbReference type="NCBI Taxonomy" id="1695997"/>
    <lineage>
        <taxon>Bacteria</taxon>
        <taxon>Pseudomonadati</taxon>
        <taxon>Pseudomonadota</taxon>
        <taxon>Alphaproteobacteria</taxon>
        <taxon>Rhodobacterales</taxon>
        <taxon>Paracoccaceae</taxon>
        <taxon>Pseudoprimorskyibacter</taxon>
    </lineage>
</organism>
<sequence length="113" mass="11826">MSAPEKLTQKRNQLRNLRKAIPDTFGGFIAMEQAASTDGALSKKQKEFVALGIAVATRCEACINSHVNALVKLGATREEVAEVLGTAIQMAGGPGLMYAGSALEAFDELSASA</sequence>
<gene>
    <name evidence="2" type="ORF">PRI8871_00292</name>
</gene>
<protein>
    <recommendedName>
        <fullName evidence="1">Carboxymuconolactone decarboxylase-like domain-containing protein</fullName>
    </recommendedName>
</protein>
<dbReference type="OrthoDB" id="1683318at2"/>
<dbReference type="PANTHER" id="PTHR33930:SF2">
    <property type="entry name" value="BLR3452 PROTEIN"/>
    <property type="match status" value="1"/>
</dbReference>
<dbReference type="RefSeq" id="WP_108884406.1">
    <property type="nucleotide sequence ID" value="NZ_OMOJ01000001.1"/>
</dbReference>
<evidence type="ECO:0000313" key="2">
    <source>
        <dbReference type="EMBL" id="SPF77708.1"/>
    </source>
</evidence>